<dbReference type="InterPro" id="IPR001810">
    <property type="entry name" value="F-box_dom"/>
</dbReference>
<dbReference type="OrthoDB" id="906973at2759"/>
<dbReference type="EMBL" id="SMOL01000004">
    <property type="protein sequence ID" value="KAB2637517.1"/>
    <property type="molecule type" value="Genomic_DNA"/>
</dbReference>
<dbReference type="CDD" id="cd22157">
    <property type="entry name" value="F-box_AtFBW1-like"/>
    <property type="match status" value="2"/>
</dbReference>
<name>A0A5N5IE42_9ROSA</name>
<dbReference type="PANTHER" id="PTHR31111">
    <property type="entry name" value="BNAA05G37150D PROTEIN-RELATED"/>
    <property type="match status" value="1"/>
</dbReference>
<proteinExistence type="predicted"/>
<dbReference type="Gene3D" id="1.20.1280.50">
    <property type="match status" value="2"/>
</dbReference>
<dbReference type="AlphaFoldDB" id="A0A5N5IE42"/>
<dbReference type="Pfam" id="PF08268">
    <property type="entry name" value="FBA_3"/>
    <property type="match status" value="2"/>
</dbReference>
<dbReference type="SUPFAM" id="SSF81383">
    <property type="entry name" value="F-box domain"/>
    <property type="match status" value="2"/>
</dbReference>
<dbReference type="PANTHER" id="PTHR31111:SF125">
    <property type="entry name" value="F-BOX PROTEIN CPR30-LIKE"/>
    <property type="match status" value="1"/>
</dbReference>
<dbReference type="SMART" id="SM00256">
    <property type="entry name" value="FBOX"/>
    <property type="match status" value="2"/>
</dbReference>
<organism evidence="2 3">
    <name type="scientific">Pyrus ussuriensis x Pyrus communis</name>
    <dbReference type="NCBI Taxonomy" id="2448454"/>
    <lineage>
        <taxon>Eukaryota</taxon>
        <taxon>Viridiplantae</taxon>
        <taxon>Streptophyta</taxon>
        <taxon>Embryophyta</taxon>
        <taxon>Tracheophyta</taxon>
        <taxon>Spermatophyta</taxon>
        <taxon>Magnoliopsida</taxon>
        <taxon>eudicotyledons</taxon>
        <taxon>Gunneridae</taxon>
        <taxon>Pentapetalae</taxon>
        <taxon>rosids</taxon>
        <taxon>fabids</taxon>
        <taxon>Rosales</taxon>
        <taxon>Rosaceae</taxon>
        <taxon>Amygdaloideae</taxon>
        <taxon>Maleae</taxon>
        <taxon>Pyrus</taxon>
    </lineage>
</organism>
<gene>
    <name evidence="2" type="ORF">D8674_028051</name>
</gene>
<feature type="domain" description="F-box" evidence="1">
    <location>
        <begin position="12"/>
        <end position="58"/>
    </location>
</feature>
<feature type="domain" description="F-box" evidence="1">
    <location>
        <begin position="354"/>
        <end position="400"/>
    </location>
</feature>
<reference evidence="2 3" key="3">
    <citation type="submission" date="2019-11" db="EMBL/GenBank/DDBJ databases">
        <title>A de novo genome assembly of a pear dwarfing rootstock.</title>
        <authorList>
            <person name="Wang F."/>
            <person name="Wang J."/>
            <person name="Li S."/>
            <person name="Zhang Y."/>
            <person name="Fang M."/>
            <person name="Ma L."/>
            <person name="Zhao Y."/>
            <person name="Jiang S."/>
        </authorList>
    </citation>
    <scope>NUCLEOTIDE SEQUENCE [LARGE SCALE GENOMIC DNA]</scope>
    <source>
        <strain evidence="2">S2</strain>
        <tissue evidence="2">Leaf</tissue>
    </source>
</reference>
<keyword evidence="3" id="KW-1185">Reference proteome</keyword>
<protein>
    <submittedName>
        <fullName evidence="2">F-box protein</fullName>
    </submittedName>
</protein>
<comment type="caution">
    <text evidence="2">The sequence shown here is derived from an EMBL/GenBank/DDBJ whole genome shotgun (WGS) entry which is preliminary data.</text>
</comment>
<evidence type="ECO:0000313" key="3">
    <source>
        <dbReference type="Proteomes" id="UP000327157"/>
    </source>
</evidence>
<reference evidence="2 3" key="1">
    <citation type="submission" date="2019-09" db="EMBL/GenBank/DDBJ databases">
        <authorList>
            <person name="Ou C."/>
        </authorList>
    </citation>
    <scope>NUCLEOTIDE SEQUENCE [LARGE SCALE GENOMIC DNA]</scope>
    <source>
        <strain evidence="2">S2</strain>
        <tissue evidence="2">Leaf</tissue>
    </source>
</reference>
<evidence type="ECO:0000259" key="1">
    <source>
        <dbReference type="PROSITE" id="PS50181"/>
    </source>
</evidence>
<dbReference type="PROSITE" id="PS50181">
    <property type="entry name" value="FBOX"/>
    <property type="match status" value="2"/>
</dbReference>
<dbReference type="Proteomes" id="UP000327157">
    <property type="component" value="Chromosome 5"/>
</dbReference>
<sequence length="701" mass="81124">MMRYYQRRQRPTQVSSELPLEIIVEILSWLPVLSLLRFKCVCKQWFLLLQDYKFIAKHRDRTCYTLPPSYHCEWDKKPFATVCDENFMLKCCCSGLSLEKSTTSQVCRIRNPATRKMLYLPDAQVCDAEFMDLGFNSLTGECKVSCVYFNRAQKEVGVEVITVGKDETWRPLHKQNQNWLRRGKAVLTQSCCGEDKVEWALHLPEIITEGHDMCLQIHSLDLWSECLTTTTLPQGVFVDLENLRTFLWDNRPAVADIVGGDLHILVLVDFKEHKWSQNKIIVPMKNLKVDDTILTDEIVLKRVCSNTLEFQSGAQLVSYDMEKKTVMVFDTLINPMFDTMGVQRVGTKEEEVPRQQSRELPFDIVAQILLWLPVVSLVRFKCVCKQWCLLIEGYKFIEKHRAQTRYSLPPCYQCQWDKERMKGVASYGDFELQCDCSGLFLEKSKTSQVCRIRNPATHKVLYLPKAPEGTRVVLDLGFNSLTGECKVACAYRREDSLVGVDVITIGKDEMWRPLLRQKLNFLEQGRWVVKPNCCEEDKVIWAIYISKIVKDEHDDHSCLQIQSLDLWSECLTTTTLPQGVFLNLKNVRAFPWDLCLGVAETVGGAIHILVLEDFKEHKWSRNKIIIPLKNLKVDHTVWTDHLVLTQAHSSSLRFRNGRGQVLSYDMETEDLEVLERSEFLRKRLALRKSTLVTLKGMRLGE</sequence>
<reference evidence="3" key="2">
    <citation type="submission" date="2019-10" db="EMBL/GenBank/DDBJ databases">
        <title>A de novo genome assembly of a pear dwarfing rootstock.</title>
        <authorList>
            <person name="Wang F."/>
            <person name="Wang J."/>
            <person name="Li S."/>
            <person name="Zhang Y."/>
            <person name="Fang M."/>
            <person name="Ma L."/>
            <person name="Zhao Y."/>
            <person name="Jiang S."/>
        </authorList>
    </citation>
    <scope>NUCLEOTIDE SEQUENCE [LARGE SCALE GENOMIC DNA]</scope>
</reference>
<evidence type="ECO:0000313" key="2">
    <source>
        <dbReference type="EMBL" id="KAB2637517.1"/>
    </source>
</evidence>
<dbReference type="Pfam" id="PF00646">
    <property type="entry name" value="F-box"/>
    <property type="match status" value="2"/>
</dbReference>
<accession>A0A5N5IE42</accession>
<dbReference type="InterPro" id="IPR013187">
    <property type="entry name" value="F-box-assoc_dom_typ3"/>
</dbReference>
<dbReference type="InterPro" id="IPR036047">
    <property type="entry name" value="F-box-like_dom_sf"/>
</dbReference>